<dbReference type="InterPro" id="IPR029464">
    <property type="entry name" value="HSDR_N"/>
</dbReference>
<gene>
    <name evidence="2" type="ORF">NBG4_50046</name>
</gene>
<sequence length="204" mass="22820">MRCKRPLSFHSASVTNIPTTEDAERPELPDRLIDCLTGHEIPFSNRDNIRQKALKYLIDEKGYSKEDFVIDREIKFHADGRQVTSTVDISIILGKITFMLWKCSSGSLVSRERQILASARLLEEYIVPFAAVTNGLDAELLDAVTGDVIGCGFASIPKKEEMLKNPGVFPLKPVNKEKLSIEQRILYTYDAISCPTACDNRAGK</sequence>
<proteinExistence type="predicted"/>
<dbReference type="EMBL" id="OUUY01000097">
    <property type="protein sequence ID" value="SPQ01314.1"/>
    <property type="molecule type" value="Genomic_DNA"/>
</dbReference>
<evidence type="ECO:0000313" key="2">
    <source>
        <dbReference type="EMBL" id="SPQ01314.1"/>
    </source>
</evidence>
<dbReference type="AlphaFoldDB" id="A0A2U3QIS9"/>
<dbReference type="Proteomes" id="UP000245125">
    <property type="component" value="Unassembled WGS sequence"/>
</dbReference>
<feature type="domain" description="Type I restriction enzyme R protein N-terminal" evidence="1">
    <location>
        <begin position="48"/>
        <end position="157"/>
    </location>
</feature>
<keyword evidence="3" id="KW-1185">Reference proteome</keyword>
<accession>A0A2U3QIS9</accession>
<evidence type="ECO:0000259" key="1">
    <source>
        <dbReference type="Pfam" id="PF13588"/>
    </source>
</evidence>
<reference evidence="3" key="1">
    <citation type="submission" date="2018-03" db="EMBL/GenBank/DDBJ databases">
        <authorList>
            <person name="Zecchin S."/>
        </authorList>
    </citation>
    <scope>NUCLEOTIDE SEQUENCE [LARGE SCALE GENOMIC DNA]</scope>
</reference>
<organism evidence="2 3">
    <name type="scientific">Candidatus Sulfobium mesophilum</name>
    <dbReference type="NCBI Taxonomy" id="2016548"/>
    <lineage>
        <taxon>Bacteria</taxon>
        <taxon>Pseudomonadati</taxon>
        <taxon>Nitrospirota</taxon>
        <taxon>Nitrospiria</taxon>
        <taxon>Nitrospirales</taxon>
        <taxon>Nitrospiraceae</taxon>
        <taxon>Candidatus Sulfobium</taxon>
    </lineage>
</organism>
<dbReference type="Pfam" id="PF13588">
    <property type="entry name" value="HSDR_N_2"/>
    <property type="match status" value="1"/>
</dbReference>
<protein>
    <recommendedName>
        <fullName evidence="1">Type I restriction enzyme R protein N-terminal domain-containing protein</fullName>
    </recommendedName>
</protein>
<name>A0A2U3QIS9_9BACT</name>
<dbReference type="OrthoDB" id="5430956at2"/>
<evidence type="ECO:0000313" key="3">
    <source>
        <dbReference type="Proteomes" id="UP000245125"/>
    </source>
</evidence>